<feature type="region of interest" description="Disordered" evidence="1">
    <location>
        <begin position="1"/>
        <end position="110"/>
    </location>
</feature>
<accession>A0AB34JEG9</accession>
<protein>
    <recommendedName>
        <fullName evidence="2">Mutator-like transposase domain-containing protein</fullName>
    </recommendedName>
</protein>
<feature type="compositionally biased region" description="Basic and acidic residues" evidence="1">
    <location>
        <begin position="49"/>
        <end position="59"/>
    </location>
</feature>
<dbReference type="Pfam" id="PF20700">
    <property type="entry name" value="Mutator"/>
    <property type="match status" value="1"/>
</dbReference>
<dbReference type="EMBL" id="JBGBPQ010000010">
    <property type="protein sequence ID" value="KAL1519054.1"/>
    <property type="molecule type" value="Genomic_DNA"/>
</dbReference>
<sequence>MQQDQHASTPPPPAGARGGRKPKRKSSFGKLTPGQAACARWAMGAPADDLGRDDSHDTPCEETECSQADGCSSHSRQSSSLKLFSPGGVRSRSGNRSVARRPQEPLQRATGNRIISLDMIHAQLCPVMQCPVCRKLGTLVIGLEEEEARGLAGILKFVCSNCEEVTEVQLHTSPMATAVRNTVKAGKNEGKNAGGRFQSELNLRAALAAAMCGFGELGLQKLCGVLNMPALMVQARKSIQCARRMRHNVRRIDS</sequence>
<feature type="domain" description="Mutator-like transposase" evidence="2">
    <location>
        <begin position="111"/>
        <end position="232"/>
    </location>
</feature>
<dbReference type="AlphaFoldDB" id="A0AB34JEG9"/>
<dbReference type="InterPro" id="IPR049012">
    <property type="entry name" value="Mutator_transp_dom"/>
</dbReference>
<keyword evidence="4" id="KW-1185">Reference proteome</keyword>
<comment type="caution">
    <text evidence="3">The sequence shown here is derived from an EMBL/GenBank/DDBJ whole genome shotgun (WGS) entry which is preliminary data.</text>
</comment>
<evidence type="ECO:0000313" key="3">
    <source>
        <dbReference type="EMBL" id="KAL1519054.1"/>
    </source>
</evidence>
<evidence type="ECO:0000256" key="1">
    <source>
        <dbReference type="SAM" id="MobiDB-lite"/>
    </source>
</evidence>
<proteinExistence type="predicted"/>
<dbReference type="Proteomes" id="UP001515480">
    <property type="component" value="Unassembled WGS sequence"/>
</dbReference>
<feature type="compositionally biased region" description="Basic residues" evidence="1">
    <location>
        <begin position="18"/>
        <end position="27"/>
    </location>
</feature>
<feature type="compositionally biased region" description="Low complexity" evidence="1">
    <location>
        <begin position="72"/>
        <end position="85"/>
    </location>
</feature>
<evidence type="ECO:0000259" key="2">
    <source>
        <dbReference type="Pfam" id="PF20700"/>
    </source>
</evidence>
<gene>
    <name evidence="3" type="ORF">AB1Y20_003322</name>
</gene>
<evidence type="ECO:0000313" key="4">
    <source>
        <dbReference type="Proteomes" id="UP001515480"/>
    </source>
</evidence>
<reference evidence="3 4" key="1">
    <citation type="journal article" date="2024" name="Science">
        <title>Giant polyketide synthase enzymes in the biosynthesis of giant marine polyether toxins.</title>
        <authorList>
            <person name="Fallon T.R."/>
            <person name="Shende V.V."/>
            <person name="Wierzbicki I.H."/>
            <person name="Pendleton A.L."/>
            <person name="Watervoot N.F."/>
            <person name="Auber R.P."/>
            <person name="Gonzalez D.J."/>
            <person name="Wisecaver J.H."/>
            <person name="Moore B.S."/>
        </authorList>
    </citation>
    <scope>NUCLEOTIDE SEQUENCE [LARGE SCALE GENOMIC DNA]</scope>
    <source>
        <strain evidence="3 4">12B1</strain>
    </source>
</reference>
<name>A0AB34JEG9_PRYPA</name>
<organism evidence="3 4">
    <name type="scientific">Prymnesium parvum</name>
    <name type="common">Toxic golden alga</name>
    <dbReference type="NCBI Taxonomy" id="97485"/>
    <lineage>
        <taxon>Eukaryota</taxon>
        <taxon>Haptista</taxon>
        <taxon>Haptophyta</taxon>
        <taxon>Prymnesiophyceae</taxon>
        <taxon>Prymnesiales</taxon>
        <taxon>Prymnesiaceae</taxon>
        <taxon>Prymnesium</taxon>
    </lineage>
</organism>